<evidence type="ECO:0000259" key="4">
    <source>
        <dbReference type="PROSITE" id="PS01186"/>
    </source>
</evidence>
<organism evidence="5 6">
    <name type="scientific">Sinanodonta woodiana</name>
    <name type="common">Chinese pond mussel</name>
    <name type="synonym">Anodonta woodiana</name>
    <dbReference type="NCBI Taxonomy" id="1069815"/>
    <lineage>
        <taxon>Eukaryota</taxon>
        <taxon>Metazoa</taxon>
        <taxon>Spiralia</taxon>
        <taxon>Lophotrochozoa</taxon>
        <taxon>Mollusca</taxon>
        <taxon>Bivalvia</taxon>
        <taxon>Autobranchia</taxon>
        <taxon>Heteroconchia</taxon>
        <taxon>Palaeoheterodonta</taxon>
        <taxon>Unionida</taxon>
        <taxon>Unionoidea</taxon>
        <taxon>Unionidae</taxon>
        <taxon>Unioninae</taxon>
        <taxon>Sinanodonta</taxon>
    </lineage>
</organism>
<dbReference type="Pfam" id="PF18720">
    <property type="entry name" value="EGF_Tenascin"/>
    <property type="match status" value="1"/>
</dbReference>
<dbReference type="InterPro" id="IPR058727">
    <property type="entry name" value="Helical_Vwde"/>
</dbReference>
<proteinExistence type="predicted"/>
<dbReference type="Proteomes" id="UP001634394">
    <property type="component" value="Unassembled WGS sequence"/>
</dbReference>
<gene>
    <name evidence="5" type="ORF">ACJMK2_040333</name>
</gene>
<dbReference type="InterPro" id="IPR041161">
    <property type="entry name" value="EGF_Tenascin"/>
</dbReference>
<evidence type="ECO:0000313" key="6">
    <source>
        <dbReference type="Proteomes" id="UP001634394"/>
    </source>
</evidence>
<evidence type="ECO:0000256" key="1">
    <source>
        <dbReference type="ARBA" id="ARBA00023157"/>
    </source>
</evidence>
<reference evidence="5 6" key="1">
    <citation type="submission" date="2024-11" db="EMBL/GenBank/DDBJ databases">
        <title>Chromosome-level genome assembly of the freshwater bivalve Anodonta woodiana.</title>
        <authorList>
            <person name="Chen X."/>
        </authorList>
    </citation>
    <scope>NUCLEOTIDE SEQUENCE [LARGE SCALE GENOMIC DNA]</scope>
    <source>
        <strain evidence="5">MN2024</strain>
        <tissue evidence="5">Gills</tissue>
    </source>
</reference>
<keyword evidence="2" id="KW-0325">Glycoprotein</keyword>
<comment type="caution">
    <text evidence="5">The sequence shown here is derived from an EMBL/GenBank/DDBJ whole genome shotgun (WGS) entry which is preliminary data.</text>
</comment>
<evidence type="ECO:0000256" key="2">
    <source>
        <dbReference type="ARBA" id="ARBA00023180"/>
    </source>
</evidence>
<dbReference type="Gene3D" id="2.10.25.10">
    <property type="entry name" value="Laminin"/>
    <property type="match status" value="1"/>
</dbReference>
<accession>A0ABD3WEP0</accession>
<keyword evidence="6" id="KW-1185">Reference proteome</keyword>
<evidence type="ECO:0000313" key="5">
    <source>
        <dbReference type="EMBL" id="KAL3872406.1"/>
    </source>
</evidence>
<keyword evidence="1" id="KW-1015">Disulfide bond</keyword>
<feature type="domain" description="EGF-like" evidence="4">
    <location>
        <begin position="497"/>
        <end position="508"/>
    </location>
</feature>
<dbReference type="Pfam" id="PF26129">
    <property type="entry name" value="Vwde"/>
    <property type="match status" value="1"/>
</dbReference>
<dbReference type="AlphaFoldDB" id="A0ABD3WEP0"/>
<dbReference type="PROSITE" id="PS01186">
    <property type="entry name" value="EGF_2"/>
    <property type="match status" value="1"/>
</dbReference>
<feature type="region of interest" description="Disordered" evidence="3">
    <location>
        <begin position="363"/>
        <end position="389"/>
    </location>
</feature>
<name>A0ABD3WEP0_SINWO</name>
<protein>
    <recommendedName>
        <fullName evidence="4">EGF-like domain-containing protein</fullName>
    </recommendedName>
</protein>
<sequence>MKKGARTRASKKHIEQGEYPISLRISEEPTFVPLKPVVYPIEVAKQGATAIYTHVHFVCYFEPSKNDSEADLHYQVFWYTVKNNIETNYIMLEQPKHNLSDLQLTEDIFIKKMNQTLGVEISCVVVALSGPKGVPGVRSDRSDAFFAGIRVNVVKSRIVRGDDKEQGLVTLTSTIPIGCVGKTGCSLPIRAHVPDEYKCKGPAFGNNCGTSIISGKWNNSHNIVIKAADTGEYSLQGTYLVHLKTAKFWTSARIWDDYYLPTFQVQIVDSPTKDWTGKVCYSNNDPHMRTFDGRVRQNENLFDLSQNVKGNLSTWVTYACVCGDKSVDTADAPIPCGGHTTQECHLGYKVGTRACTIINTRRRRSVPTKDRFPAPTDRKRRSTTKQQEESIYMTEKEALTYCQDYMNKSQIYTLCQNVPSTNPDKNVETCAMDILLTNTTVWSESSREVMREQCLNEISRNNTFREVEEASGIVAEIQEKACPSMCSNRGHCVNGACICDAGYGASDCSTNLLEPPDIFGLLDNGLCDEHHVECDHAFVYGETFVEGQNLTCRIKSFTMSYQGDRTFDRTDYVPAEHETLFEVVCPVQKTRRKKRSLPKNIQASDRFVIGYTISVSNDGLNYGKDFDLYMYNSECQLPENTSTTITFKLQDGYCFIDHTCIVRGTINEKDECLICDDKQFDFQWSTRENHAGCRNVPETSTTTLSPKGSSTNLKINFAFLFASTIALRIIFQS</sequence>
<dbReference type="InterPro" id="IPR000742">
    <property type="entry name" value="EGF"/>
</dbReference>
<dbReference type="EMBL" id="JBJQND010000007">
    <property type="protein sequence ID" value="KAL3872406.1"/>
    <property type="molecule type" value="Genomic_DNA"/>
</dbReference>
<dbReference type="FunFam" id="2.10.25.10:FF:000001">
    <property type="entry name" value="Tenascin C"/>
    <property type="match status" value="1"/>
</dbReference>
<evidence type="ECO:0000256" key="3">
    <source>
        <dbReference type="SAM" id="MobiDB-lite"/>
    </source>
</evidence>